<organism evidence="2 3">
    <name type="scientific">Aestuariivirga litoralis</name>
    <dbReference type="NCBI Taxonomy" id="2650924"/>
    <lineage>
        <taxon>Bacteria</taxon>
        <taxon>Pseudomonadati</taxon>
        <taxon>Pseudomonadota</taxon>
        <taxon>Alphaproteobacteria</taxon>
        <taxon>Hyphomicrobiales</taxon>
        <taxon>Aestuariivirgaceae</taxon>
        <taxon>Aestuariivirga</taxon>
    </lineage>
</organism>
<dbReference type="AlphaFoldDB" id="A0A2W2B0W5"/>
<name>A0A2W2B0W5_9HYPH</name>
<dbReference type="Pfam" id="PF13747">
    <property type="entry name" value="DUF4164"/>
    <property type="match status" value="1"/>
</dbReference>
<dbReference type="InterPro" id="IPR025310">
    <property type="entry name" value="DUF4164"/>
</dbReference>
<gene>
    <name evidence="2" type="ORF">DK847_01765</name>
</gene>
<dbReference type="Proteomes" id="UP000248795">
    <property type="component" value="Unassembled WGS sequence"/>
</dbReference>
<feature type="coiled-coil region" evidence="1">
    <location>
        <begin position="4"/>
        <end position="62"/>
    </location>
</feature>
<sequence length="94" mass="10421">MADIQKLDEAFLRFEAALRRVEQAVGMSTDGHQRIIALEHEAESLKRERARLAHELDLVRSKAGELADTSKTAAGKIDAAMSRIRAVLHSNTPE</sequence>
<keyword evidence="3" id="KW-1185">Reference proteome</keyword>
<evidence type="ECO:0000313" key="2">
    <source>
        <dbReference type="EMBL" id="PZF78560.1"/>
    </source>
</evidence>
<dbReference type="EMBL" id="QKVK01000001">
    <property type="protein sequence ID" value="PZF78560.1"/>
    <property type="molecule type" value="Genomic_DNA"/>
</dbReference>
<dbReference type="RefSeq" id="WP_111195888.1">
    <property type="nucleotide sequence ID" value="NZ_QKVK01000001.1"/>
</dbReference>
<evidence type="ECO:0008006" key="4">
    <source>
        <dbReference type="Google" id="ProtNLM"/>
    </source>
</evidence>
<comment type="caution">
    <text evidence="2">The sequence shown here is derived from an EMBL/GenBank/DDBJ whole genome shotgun (WGS) entry which is preliminary data.</text>
</comment>
<accession>A0A2W2B0W5</accession>
<proteinExistence type="predicted"/>
<protein>
    <recommendedName>
        <fullName evidence="4">DUF4164 domain-containing protein</fullName>
    </recommendedName>
</protein>
<evidence type="ECO:0000313" key="3">
    <source>
        <dbReference type="Proteomes" id="UP000248795"/>
    </source>
</evidence>
<reference evidence="3" key="1">
    <citation type="submission" date="2018-06" db="EMBL/GenBank/DDBJ databases">
        <title>Aestuariibacter litoralis strain KCTC 52945T.</title>
        <authorList>
            <person name="Li X."/>
            <person name="Salam N."/>
            <person name="Li J.-L."/>
            <person name="Chen Y.-M."/>
            <person name="Yang Z.-W."/>
            <person name="Zhang L.-Y."/>
            <person name="Han M.-X."/>
            <person name="Xiao M."/>
            <person name="Li W.-J."/>
        </authorList>
    </citation>
    <scope>NUCLEOTIDE SEQUENCE [LARGE SCALE GENOMIC DNA]</scope>
    <source>
        <strain evidence="3">KCTC 52945</strain>
    </source>
</reference>
<evidence type="ECO:0000256" key="1">
    <source>
        <dbReference type="SAM" id="Coils"/>
    </source>
</evidence>
<keyword evidence="1" id="KW-0175">Coiled coil</keyword>